<reference evidence="1" key="1">
    <citation type="submission" date="2013-07" db="EMBL/GenBank/DDBJ databases">
        <title>The genome of an arbuscular mycorrhizal fungus provides insights into the evolution of the oldest plant symbiosis.</title>
        <authorList>
            <consortium name="DOE Joint Genome Institute"/>
            <person name="Tisserant E."/>
            <person name="Malbreil M."/>
            <person name="Kuo A."/>
            <person name="Kohler A."/>
            <person name="Symeonidi A."/>
            <person name="Balestrini R."/>
            <person name="Charron P."/>
            <person name="Duensing N."/>
            <person name="Frei-dit-Frey N."/>
            <person name="Gianinazzi-Pearson V."/>
            <person name="Gilbert B."/>
            <person name="Handa Y."/>
            <person name="Hijri M."/>
            <person name="Kaul R."/>
            <person name="Kawaguchi M."/>
            <person name="Krajinski F."/>
            <person name="Lammers P."/>
            <person name="Lapierre D."/>
            <person name="Masclaux F.G."/>
            <person name="Murat C."/>
            <person name="Morin E."/>
            <person name="Ndikumana S."/>
            <person name="Pagni M."/>
            <person name="Petitpierre D."/>
            <person name="Requena N."/>
            <person name="Rosikiewicz P."/>
            <person name="Riley R."/>
            <person name="Saito K."/>
            <person name="San Clemente H."/>
            <person name="Shapiro H."/>
            <person name="van Tuinen D."/>
            <person name="Becard G."/>
            <person name="Bonfante P."/>
            <person name="Paszkowski U."/>
            <person name="Shachar-Hill Y."/>
            <person name="Young J.P."/>
            <person name="Sanders I.R."/>
            <person name="Henrissat B."/>
            <person name="Rensing S.A."/>
            <person name="Grigoriev I.V."/>
            <person name="Corradi N."/>
            <person name="Roux C."/>
            <person name="Martin F."/>
        </authorList>
    </citation>
    <scope>NUCLEOTIDE SEQUENCE</scope>
    <source>
        <strain evidence="1">DAOM 197198</strain>
    </source>
</reference>
<organism evidence="1">
    <name type="scientific">Rhizophagus irregularis (strain DAOM 181602 / DAOM 197198 / MUCL 43194)</name>
    <name type="common">Arbuscular mycorrhizal fungus</name>
    <name type="synonym">Glomus intraradices</name>
    <dbReference type="NCBI Taxonomy" id="747089"/>
    <lineage>
        <taxon>Eukaryota</taxon>
        <taxon>Fungi</taxon>
        <taxon>Fungi incertae sedis</taxon>
        <taxon>Mucoromycota</taxon>
        <taxon>Glomeromycotina</taxon>
        <taxon>Glomeromycetes</taxon>
        <taxon>Glomerales</taxon>
        <taxon>Glomeraceae</taxon>
        <taxon>Rhizophagus</taxon>
    </lineage>
</organism>
<sequence length="103" mass="11562">MTPQSFSFFLHVAMYSASHGFNAVYSGIKERNEERKQMLQKNQSDDFDSDVLTDVSTSGIMRNTDDDDDQLGVDRDVIINQSIVNASGSQLHVDQPFDIKIST</sequence>
<name>U9T2L9_RHIID</name>
<gene>
    <name evidence="1" type="ORF">GLOINDRAFT_340056</name>
</gene>
<accession>U9T2L9</accession>
<evidence type="ECO:0000313" key="1">
    <source>
        <dbReference type="EMBL" id="ERZ97600.1"/>
    </source>
</evidence>
<dbReference type="HOGENOM" id="CLU_2270250_0_0_1"/>
<protein>
    <submittedName>
        <fullName evidence="1">Uncharacterized protein</fullName>
    </submittedName>
</protein>
<proteinExistence type="predicted"/>
<dbReference type="EMBL" id="KI299485">
    <property type="protein sequence ID" value="ERZ97600.1"/>
    <property type="molecule type" value="Genomic_DNA"/>
</dbReference>
<feature type="non-terminal residue" evidence="1">
    <location>
        <position position="103"/>
    </location>
</feature>
<dbReference type="AlphaFoldDB" id="U9T2L9"/>